<dbReference type="InterPro" id="IPR016181">
    <property type="entry name" value="Acyl_CoA_acyltransferase"/>
</dbReference>
<dbReference type="STRING" id="1492898.SY85_06370"/>
<accession>A0A172TSY5</accession>
<name>A0A172TSY5_9BACT</name>
<evidence type="ECO:0000256" key="1">
    <source>
        <dbReference type="ARBA" id="ARBA00022679"/>
    </source>
</evidence>
<dbReference type="CDD" id="cd04301">
    <property type="entry name" value="NAT_SF"/>
    <property type="match status" value="1"/>
</dbReference>
<evidence type="ECO:0000259" key="2">
    <source>
        <dbReference type="PROSITE" id="PS51186"/>
    </source>
</evidence>
<dbReference type="InterPro" id="IPR000182">
    <property type="entry name" value="GNAT_dom"/>
</dbReference>
<dbReference type="KEGG" id="fla:SY85_06370"/>
<organism evidence="3 4">
    <name type="scientific">Flavisolibacter tropicus</name>
    <dbReference type="NCBI Taxonomy" id="1492898"/>
    <lineage>
        <taxon>Bacteria</taxon>
        <taxon>Pseudomonadati</taxon>
        <taxon>Bacteroidota</taxon>
        <taxon>Chitinophagia</taxon>
        <taxon>Chitinophagales</taxon>
        <taxon>Chitinophagaceae</taxon>
        <taxon>Flavisolibacter</taxon>
    </lineage>
</organism>
<dbReference type="OrthoDB" id="5419426at2"/>
<keyword evidence="4" id="KW-1185">Reference proteome</keyword>
<dbReference type="GO" id="GO:0008080">
    <property type="term" value="F:N-acetyltransferase activity"/>
    <property type="evidence" value="ECO:0007669"/>
    <property type="project" value="InterPro"/>
</dbReference>
<dbReference type="AlphaFoldDB" id="A0A172TSY5"/>
<gene>
    <name evidence="3" type="ORF">SY85_06370</name>
</gene>
<dbReference type="PANTHER" id="PTHR13947:SF37">
    <property type="entry name" value="LD18367P"/>
    <property type="match status" value="1"/>
</dbReference>
<reference evidence="4" key="1">
    <citation type="submission" date="2015-01" db="EMBL/GenBank/DDBJ databases">
        <title>Flavisolibacter sp./LCS9/ whole genome sequencing.</title>
        <authorList>
            <person name="Kim M.K."/>
            <person name="Srinivasan S."/>
            <person name="Lee J.-J."/>
        </authorList>
    </citation>
    <scope>NUCLEOTIDE SEQUENCE [LARGE SCALE GENOMIC DNA]</scope>
    <source>
        <strain evidence="4">LCS9</strain>
    </source>
</reference>
<dbReference type="RefSeq" id="WP_066402581.1">
    <property type="nucleotide sequence ID" value="NZ_CP011390.1"/>
</dbReference>
<keyword evidence="1 3" id="KW-0808">Transferase</keyword>
<dbReference type="Gene3D" id="3.40.630.30">
    <property type="match status" value="1"/>
</dbReference>
<dbReference type="SUPFAM" id="SSF55729">
    <property type="entry name" value="Acyl-CoA N-acyltransferases (Nat)"/>
    <property type="match status" value="1"/>
</dbReference>
<dbReference type="EMBL" id="CP011390">
    <property type="protein sequence ID" value="ANE50181.1"/>
    <property type="molecule type" value="Genomic_DNA"/>
</dbReference>
<protein>
    <submittedName>
        <fullName evidence="3">Acetyltransferase</fullName>
    </submittedName>
</protein>
<dbReference type="InterPro" id="IPR050769">
    <property type="entry name" value="NAT_camello-type"/>
</dbReference>
<evidence type="ECO:0000313" key="3">
    <source>
        <dbReference type="EMBL" id="ANE50181.1"/>
    </source>
</evidence>
<evidence type="ECO:0000313" key="4">
    <source>
        <dbReference type="Proteomes" id="UP000077177"/>
    </source>
</evidence>
<feature type="domain" description="N-acetyltransferase" evidence="2">
    <location>
        <begin position="5"/>
        <end position="162"/>
    </location>
</feature>
<reference evidence="3 4" key="2">
    <citation type="journal article" date="2016" name="Int. J. Syst. Evol. Microbiol.">
        <title>Flavisolibacter tropicus sp. nov., isolated from tropical soil.</title>
        <authorList>
            <person name="Lee J.J."/>
            <person name="Kang M.S."/>
            <person name="Kim G.S."/>
            <person name="Lee C.S."/>
            <person name="Lim S."/>
            <person name="Lee J."/>
            <person name="Roh S.H."/>
            <person name="Kang H."/>
            <person name="Ha J.M."/>
            <person name="Bae S."/>
            <person name="Jung H.Y."/>
            <person name="Kim M.K."/>
        </authorList>
    </citation>
    <scope>NUCLEOTIDE SEQUENCE [LARGE SCALE GENOMIC DNA]</scope>
    <source>
        <strain evidence="3 4">LCS9</strain>
    </source>
</reference>
<sequence>MLTNVQIRPIQLNDNPGIAQVIRTTLEEFGANKPGTVYFDNSTDHLFELFQVPGAIYHVAVLDGEIIGGGGIYPTEGLPTDTCELVKMYVLKKVRGIGLGRALIQKSLDYAKEAGYKNVYLETMPELQQALATYQKFGFEYINQPLGNSGHFGCDLWMLKEL</sequence>
<proteinExistence type="predicted"/>
<dbReference type="PROSITE" id="PS51186">
    <property type="entry name" value="GNAT"/>
    <property type="match status" value="1"/>
</dbReference>
<dbReference type="Pfam" id="PF00583">
    <property type="entry name" value="Acetyltransf_1"/>
    <property type="match status" value="1"/>
</dbReference>
<dbReference type="PANTHER" id="PTHR13947">
    <property type="entry name" value="GNAT FAMILY N-ACETYLTRANSFERASE"/>
    <property type="match status" value="1"/>
</dbReference>
<dbReference type="Proteomes" id="UP000077177">
    <property type="component" value="Chromosome"/>
</dbReference>